<dbReference type="GO" id="GO:0006886">
    <property type="term" value="P:intracellular protein transport"/>
    <property type="evidence" value="ECO:0007669"/>
    <property type="project" value="TreeGrafter"/>
</dbReference>
<reference evidence="9" key="1">
    <citation type="journal article" date="2021" name="Nat. Commun.">
        <title>Genetic determinants of endophytism in the Arabidopsis root mycobiome.</title>
        <authorList>
            <person name="Mesny F."/>
            <person name="Miyauchi S."/>
            <person name="Thiergart T."/>
            <person name="Pickel B."/>
            <person name="Atanasova L."/>
            <person name="Karlsson M."/>
            <person name="Huettel B."/>
            <person name="Barry K.W."/>
            <person name="Haridas S."/>
            <person name="Chen C."/>
            <person name="Bauer D."/>
            <person name="Andreopoulos W."/>
            <person name="Pangilinan J."/>
            <person name="LaButti K."/>
            <person name="Riley R."/>
            <person name="Lipzen A."/>
            <person name="Clum A."/>
            <person name="Drula E."/>
            <person name="Henrissat B."/>
            <person name="Kohler A."/>
            <person name="Grigoriev I.V."/>
            <person name="Martin F.M."/>
            <person name="Hacquard S."/>
        </authorList>
    </citation>
    <scope>NUCLEOTIDE SEQUENCE</scope>
    <source>
        <strain evidence="9">MPI-SDFR-AT-0073</strain>
    </source>
</reference>
<feature type="compositionally biased region" description="Low complexity" evidence="6">
    <location>
        <begin position="33"/>
        <end position="49"/>
    </location>
</feature>
<evidence type="ECO:0000256" key="5">
    <source>
        <dbReference type="ARBA" id="ARBA00023136"/>
    </source>
</evidence>
<sequence>MSYGNKYQNNPYGAEQGNPYGTPYGGQDEHEMQSYPQQQQQQPSSSLTLSQQDFLQRISHLREQVSTLATNVNAIASLHQRALAESDGGLSAQQLERLVAETNALNQGIRDQLKFLATDASRTTDGSKGLKDQQVNTIKNNFERELRNYQTEEGQYRQRYRDQIARQYRIVNPDASEDEVRQATEADWGNEGVFQTALRTNRTGQATSVLGNVRARHNELQRIEQTLIELASMFQDLAVLVEQQEVAVQAAEQNAENTTKWTEEGNQHVGKGIKSARNRRKLKWWCLLVSILIIIIIAAVAAGVICGTQGKCTSGNK</sequence>
<keyword evidence="10" id="KW-1185">Reference proteome</keyword>
<proteinExistence type="inferred from homology"/>
<dbReference type="Proteomes" id="UP000758603">
    <property type="component" value="Unassembled WGS sequence"/>
</dbReference>
<keyword evidence="5 7" id="KW-0472">Membrane</keyword>
<dbReference type="Gene3D" id="1.20.58.70">
    <property type="match status" value="1"/>
</dbReference>
<dbReference type="EMBL" id="JAGPXC010000005">
    <property type="protein sequence ID" value="KAH6652967.1"/>
    <property type="molecule type" value="Genomic_DNA"/>
</dbReference>
<keyword evidence="4 7" id="KW-1133">Transmembrane helix</keyword>
<dbReference type="GO" id="GO:0005886">
    <property type="term" value="C:plasma membrane"/>
    <property type="evidence" value="ECO:0007669"/>
    <property type="project" value="TreeGrafter"/>
</dbReference>
<dbReference type="CDD" id="cd15849">
    <property type="entry name" value="SNARE_Sso1"/>
    <property type="match status" value="1"/>
</dbReference>
<evidence type="ECO:0000256" key="2">
    <source>
        <dbReference type="ARBA" id="ARBA00009063"/>
    </source>
</evidence>
<dbReference type="GeneID" id="70125007"/>
<dbReference type="PROSITE" id="PS50192">
    <property type="entry name" value="T_SNARE"/>
    <property type="match status" value="1"/>
</dbReference>
<evidence type="ECO:0000313" key="10">
    <source>
        <dbReference type="Proteomes" id="UP000758603"/>
    </source>
</evidence>
<dbReference type="OrthoDB" id="10255013at2759"/>
<dbReference type="AlphaFoldDB" id="A0A9P8ZWH4"/>
<feature type="compositionally biased region" description="Polar residues" evidence="6">
    <location>
        <begin position="1"/>
        <end position="11"/>
    </location>
</feature>
<gene>
    <name evidence="9" type="ORF">BKA67DRAFT_306264</name>
</gene>
<dbReference type="InterPro" id="IPR000727">
    <property type="entry name" value="T_SNARE_dom"/>
</dbReference>
<dbReference type="SMART" id="SM00503">
    <property type="entry name" value="SynN"/>
    <property type="match status" value="1"/>
</dbReference>
<organism evidence="9 10">
    <name type="scientific">Truncatella angustata</name>
    <dbReference type="NCBI Taxonomy" id="152316"/>
    <lineage>
        <taxon>Eukaryota</taxon>
        <taxon>Fungi</taxon>
        <taxon>Dikarya</taxon>
        <taxon>Ascomycota</taxon>
        <taxon>Pezizomycotina</taxon>
        <taxon>Sordariomycetes</taxon>
        <taxon>Xylariomycetidae</taxon>
        <taxon>Amphisphaeriales</taxon>
        <taxon>Sporocadaceae</taxon>
        <taxon>Truncatella</taxon>
    </lineage>
</organism>
<dbReference type="GO" id="GO:0000149">
    <property type="term" value="F:SNARE binding"/>
    <property type="evidence" value="ECO:0007669"/>
    <property type="project" value="TreeGrafter"/>
</dbReference>
<evidence type="ECO:0000259" key="8">
    <source>
        <dbReference type="PROSITE" id="PS50192"/>
    </source>
</evidence>
<dbReference type="SUPFAM" id="SSF47661">
    <property type="entry name" value="t-snare proteins"/>
    <property type="match status" value="1"/>
</dbReference>
<evidence type="ECO:0000256" key="6">
    <source>
        <dbReference type="SAM" id="MobiDB-lite"/>
    </source>
</evidence>
<evidence type="ECO:0000256" key="1">
    <source>
        <dbReference type="ARBA" id="ARBA00004211"/>
    </source>
</evidence>
<name>A0A9P8ZWH4_9PEZI</name>
<dbReference type="GO" id="GO:0031201">
    <property type="term" value="C:SNARE complex"/>
    <property type="evidence" value="ECO:0007669"/>
    <property type="project" value="TreeGrafter"/>
</dbReference>
<dbReference type="GO" id="GO:0006887">
    <property type="term" value="P:exocytosis"/>
    <property type="evidence" value="ECO:0007669"/>
    <property type="project" value="TreeGrafter"/>
</dbReference>
<dbReference type="Pfam" id="PF00804">
    <property type="entry name" value="Syntaxin"/>
    <property type="match status" value="1"/>
</dbReference>
<dbReference type="InterPro" id="IPR045242">
    <property type="entry name" value="Syntaxin"/>
</dbReference>
<dbReference type="PANTHER" id="PTHR19957">
    <property type="entry name" value="SYNTAXIN"/>
    <property type="match status" value="1"/>
</dbReference>
<evidence type="ECO:0000256" key="4">
    <source>
        <dbReference type="ARBA" id="ARBA00022989"/>
    </source>
</evidence>
<dbReference type="Pfam" id="PF05739">
    <property type="entry name" value="SNARE"/>
    <property type="match status" value="1"/>
</dbReference>
<dbReference type="GO" id="GO:0048278">
    <property type="term" value="P:vesicle docking"/>
    <property type="evidence" value="ECO:0007669"/>
    <property type="project" value="TreeGrafter"/>
</dbReference>
<dbReference type="RefSeq" id="XP_045957244.1">
    <property type="nucleotide sequence ID" value="XM_046096114.1"/>
</dbReference>
<comment type="caution">
    <text evidence="9">The sequence shown here is derived from an EMBL/GenBank/DDBJ whole genome shotgun (WGS) entry which is preliminary data.</text>
</comment>
<dbReference type="InterPro" id="IPR006011">
    <property type="entry name" value="Syntaxin_N"/>
</dbReference>
<comment type="similarity">
    <text evidence="2">Belongs to the syntaxin family.</text>
</comment>
<keyword evidence="3 7" id="KW-0812">Transmembrane</keyword>
<dbReference type="PANTHER" id="PTHR19957:SF307">
    <property type="entry name" value="PROTEIN SSO1-RELATED"/>
    <property type="match status" value="1"/>
</dbReference>
<feature type="region of interest" description="Disordered" evidence="6">
    <location>
        <begin position="1"/>
        <end position="49"/>
    </location>
</feature>
<feature type="transmembrane region" description="Helical" evidence="7">
    <location>
        <begin position="284"/>
        <end position="305"/>
    </location>
</feature>
<dbReference type="GO" id="GO:0012505">
    <property type="term" value="C:endomembrane system"/>
    <property type="evidence" value="ECO:0007669"/>
    <property type="project" value="TreeGrafter"/>
</dbReference>
<dbReference type="GO" id="GO:0006906">
    <property type="term" value="P:vesicle fusion"/>
    <property type="evidence" value="ECO:0007669"/>
    <property type="project" value="TreeGrafter"/>
</dbReference>
<protein>
    <submittedName>
        <fullName evidence="9">t-SNARE</fullName>
    </submittedName>
</protein>
<comment type="subcellular location">
    <subcellularLocation>
        <location evidence="1">Membrane</location>
        <topology evidence="1">Single-pass type IV membrane protein</topology>
    </subcellularLocation>
</comment>
<dbReference type="InterPro" id="IPR010989">
    <property type="entry name" value="SNARE"/>
</dbReference>
<evidence type="ECO:0000256" key="7">
    <source>
        <dbReference type="SAM" id="Phobius"/>
    </source>
</evidence>
<accession>A0A9P8ZWH4</accession>
<dbReference type="GO" id="GO:0005484">
    <property type="term" value="F:SNAP receptor activity"/>
    <property type="evidence" value="ECO:0007669"/>
    <property type="project" value="TreeGrafter"/>
</dbReference>
<evidence type="ECO:0000256" key="3">
    <source>
        <dbReference type="ARBA" id="ARBA00022692"/>
    </source>
</evidence>
<evidence type="ECO:0000313" key="9">
    <source>
        <dbReference type="EMBL" id="KAH6652967.1"/>
    </source>
</evidence>
<dbReference type="SMART" id="SM00397">
    <property type="entry name" value="t_SNARE"/>
    <property type="match status" value="1"/>
</dbReference>
<feature type="domain" description="T-SNARE coiled-coil homology" evidence="8">
    <location>
        <begin position="210"/>
        <end position="272"/>
    </location>
</feature>